<accession>A0A328FC87</accession>
<evidence type="ECO:0000313" key="4">
    <source>
        <dbReference type="EMBL" id="QBH13129.1"/>
    </source>
</evidence>
<dbReference type="PANTHER" id="PTHR12818">
    <property type="entry name" value="TRNA (ADENINE(37)-N6)-METHYLTRANSFERASE"/>
    <property type="match status" value="1"/>
</dbReference>
<proteinExistence type="inferred from homology"/>
<gene>
    <name evidence="5" type="ORF">DO021_12085</name>
    <name evidence="4" type="ORF">EYB58_09480</name>
</gene>
<feature type="domain" description="TsaA-like" evidence="3">
    <location>
        <begin position="59"/>
        <end position="185"/>
    </location>
</feature>
<keyword evidence="7" id="KW-1185">Reference proteome</keyword>
<dbReference type="InterPro" id="IPR036414">
    <property type="entry name" value="YaeB_N_sf"/>
</dbReference>
<keyword evidence="1" id="KW-0949">S-adenosyl-L-methionine</keyword>
<dbReference type="InterPro" id="IPR036413">
    <property type="entry name" value="YaeB-like_sf"/>
</dbReference>
<evidence type="ECO:0000256" key="1">
    <source>
        <dbReference type="ARBA" id="ARBA00022691"/>
    </source>
</evidence>
<name>A0A328FC87_9BACT</name>
<dbReference type="EMBL" id="CP036313">
    <property type="protein sequence ID" value="QBH13129.1"/>
    <property type="molecule type" value="Genomic_DNA"/>
</dbReference>
<dbReference type="Proteomes" id="UP000248798">
    <property type="component" value="Unassembled WGS sequence"/>
</dbReference>
<reference evidence="5 6" key="1">
    <citation type="submission" date="2018-06" db="EMBL/GenBank/DDBJ databases">
        <title>Complete Genome Sequence of Desulfobacter hydrogenophilus (DSM3380).</title>
        <authorList>
            <person name="Marietou A."/>
            <person name="Schreiber L."/>
            <person name="Marshall I."/>
            <person name="Jorgensen B."/>
        </authorList>
    </citation>
    <scope>NUCLEOTIDE SEQUENCE [LARGE SCALE GENOMIC DNA]</scope>
    <source>
        <strain evidence="5 6">DSM 3380</strain>
    </source>
</reference>
<dbReference type="GO" id="GO:0008168">
    <property type="term" value="F:methyltransferase activity"/>
    <property type="evidence" value="ECO:0007669"/>
    <property type="project" value="UniProtKB-KW"/>
</dbReference>
<dbReference type="Pfam" id="PF01980">
    <property type="entry name" value="TrmO_N"/>
    <property type="match status" value="1"/>
</dbReference>
<keyword evidence="4" id="KW-0808">Transferase</keyword>
<dbReference type="Gene3D" id="2.40.30.70">
    <property type="entry name" value="YaeB-like"/>
    <property type="match status" value="1"/>
</dbReference>
<protein>
    <submittedName>
        <fullName evidence="4">S-adenosylmethionine-dependent methyltransferase</fullName>
    </submittedName>
</protein>
<reference evidence="4 7" key="2">
    <citation type="submission" date="2019-02" db="EMBL/GenBank/DDBJ databases">
        <title>Complete genome sequence of Desulfobacter hydrogenophilus AcRS1.</title>
        <authorList>
            <person name="Marietou A."/>
            <person name="Lund M.B."/>
            <person name="Marshall I.P.G."/>
            <person name="Schreiber L."/>
            <person name="Jorgensen B."/>
        </authorList>
    </citation>
    <scope>NUCLEOTIDE SEQUENCE [LARGE SCALE GENOMIC DNA]</scope>
    <source>
        <strain evidence="4 7">AcRS1</strain>
    </source>
</reference>
<dbReference type="Proteomes" id="UP000293902">
    <property type="component" value="Chromosome"/>
</dbReference>
<dbReference type="EMBL" id="QLNI01000022">
    <property type="protein sequence ID" value="RAM01836.1"/>
    <property type="molecule type" value="Genomic_DNA"/>
</dbReference>
<dbReference type="AlphaFoldDB" id="A0A328FC87"/>
<evidence type="ECO:0000313" key="5">
    <source>
        <dbReference type="EMBL" id="RAM01836.1"/>
    </source>
</evidence>
<dbReference type="PROSITE" id="PS51668">
    <property type="entry name" value="TSAA_2"/>
    <property type="match status" value="1"/>
</dbReference>
<keyword evidence="4" id="KW-0489">Methyltransferase</keyword>
<dbReference type="GO" id="GO:0032259">
    <property type="term" value="P:methylation"/>
    <property type="evidence" value="ECO:0007669"/>
    <property type="project" value="UniProtKB-KW"/>
</dbReference>
<sequence>MQCLMNIKKEKDINIKSKTDKINDCSECNASCNREDLFSIDDRLVCRKCLFGETLPVTIYPIGTINNNFERDETPFGRKGSGAVSKIELLPSQKRFMLGLEQEPMITIVYYLHKSRSVKTCFKRGIDGKQVGVFASRTPDRLSRIGIQDVTLLDIKGTTLFVKGLDAVNGTPVLDIKLKIKTAQP</sequence>
<evidence type="ECO:0000259" key="3">
    <source>
        <dbReference type="PROSITE" id="PS51668"/>
    </source>
</evidence>
<organism evidence="5 6">
    <name type="scientific">Desulfobacter hydrogenophilus</name>
    <dbReference type="NCBI Taxonomy" id="2291"/>
    <lineage>
        <taxon>Bacteria</taxon>
        <taxon>Pseudomonadati</taxon>
        <taxon>Thermodesulfobacteriota</taxon>
        <taxon>Desulfobacteria</taxon>
        <taxon>Desulfobacterales</taxon>
        <taxon>Desulfobacteraceae</taxon>
        <taxon>Desulfobacter</taxon>
    </lineage>
</organism>
<dbReference type="InterPro" id="IPR040372">
    <property type="entry name" value="YaeB-like"/>
</dbReference>
<evidence type="ECO:0000313" key="6">
    <source>
        <dbReference type="Proteomes" id="UP000248798"/>
    </source>
</evidence>
<dbReference type="RefSeq" id="WP_111956991.1">
    <property type="nucleotide sequence ID" value="NZ_QLNI01000022.1"/>
</dbReference>
<comment type="similarity">
    <text evidence="2">Belongs to the tRNA methyltransferase O family.</text>
</comment>
<dbReference type="PANTHER" id="PTHR12818:SF0">
    <property type="entry name" value="TRNA (ADENINE(37)-N6)-METHYLTRANSFERASE"/>
    <property type="match status" value="1"/>
</dbReference>
<evidence type="ECO:0000256" key="2">
    <source>
        <dbReference type="ARBA" id="ARBA00033753"/>
    </source>
</evidence>
<dbReference type="SUPFAM" id="SSF118196">
    <property type="entry name" value="YaeB-like"/>
    <property type="match status" value="1"/>
</dbReference>
<dbReference type="InterPro" id="IPR023370">
    <property type="entry name" value="TrmO-like_N"/>
</dbReference>
<dbReference type="OrthoDB" id="9804309at2"/>
<evidence type="ECO:0000313" key="7">
    <source>
        <dbReference type="Proteomes" id="UP000293902"/>
    </source>
</evidence>